<keyword evidence="3" id="KW-1185">Reference proteome</keyword>
<dbReference type="CDD" id="cd08888">
    <property type="entry name" value="SRPBCC_PITPNA-B_like"/>
    <property type="match status" value="1"/>
</dbReference>
<name>F6W9T5_CIOIN</name>
<dbReference type="GO" id="GO:0031210">
    <property type="term" value="F:phosphatidylcholine binding"/>
    <property type="evidence" value="ECO:0000318"/>
    <property type="project" value="GO_Central"/>
</dbReference>
<dbReference type="InterPro" id="IPR055261">
    <property type="entry name" value="PI_transfer_N"/>
</dbReference>
<dbReference type="STRING" id="7719.ENSCINP00000002568"/>
<dbReference type="FunCoup" id="F6W9T5">
    <property type="interactions" value="297"/>
</dbReference>
<dbReference type="AlphaFoldDB" id="F6W9T5"/>
<dbReference type="PANTHER" id="PTHR10658:SF11">
    <property type="entry name" value="VIBRATOR, ISOFORM B"/>
    <property type="match status" value="1"/>
</dbReference>
<dbReference type="OMA" id="QHNVHEL"/>
<dbReference type="HOGENOM" id="CLU_046509_0_0_1"/>
<feature type="domain" description="Phosphatidylinositol transfer protein N-terminal" evidence="1">
    <location>
        <begin position="1"/>
        <end position="252"/>
    </location>
</feature>
<reference evidence="3" key="1">
    <citation type="journal article" date="2002" name="Science">
        <title>The draft genome of Ciona intestinalis: insights into chordate and vertebrate origins.</title>
        <authorList>
            <person name="Dehal P."/>
            <person name="Satou Y."/>
            <person name="Campbell R.K."/>
            <person name="Chapman J."/>
            <person name="Degnan B."/>
            <person name="De Tomaso A."/>
            <person name="Davidson B."/>
            <person name="Di Gregorio A."/>
            <person name="Gelpke M."/>
            <person name="Goodstein D.M."/>
            <person name="Harafuji N."/>
            <person name="Hastings K.E."/>
            <person name="Ho I."/>
            <person name="Hotta K."/>
            <person name="Huang W."/>
            <person name="Kawashima T."/>
            <person name="Lemaire P."/>
            <person name="Martinez D."/>
            <person name="Meinertzhagen I.A."/>
            <person name="Necula S."/>
            <person name="Nonaka M."/>
            <person name="Putnam N."/>
            <person name="Rash S."/>
            <person name="Saiga H."/>
            <person name="Satake M."/>
            <person name="Terry A."/>
            <person name="Yamada L."/>
            <person name="Wang H.G."/>
            <person name="Awazu S."/>
            <person name="Azumi K."/>
            <person name="Boore J."/>
            <person name="Branno M."/>
            <person name="Chin-Bow S."/>
            <person name="DeSantis R."/>
            <person name="Doyle S."/>
            <person name="Francino P."/>
            <person name="Keys D.N."/>
            <person name="Haga S."/>
            <person name="Hayashi H."/>
            <person name="Hino K."/>
            <person name="Imai K.S."/>
            <person name="Inaba K."/>
            <person name="Kano S."/>
            <person name="Kobayashi K."/>
            <person name="Kobayashi M."/>
            <person name="Lee B.I."/>
            <person name="Makabe K.W."/>
            <person name="Manohar C."/>
            <person name="Matassi G."/>
            <person name="Medina M."/>
            <person name="Mochizuki Y."/>
            <person name="Mount S."/>
            <person name="Morishita T."/>
            <person name="Miura S."/>
            <person name="Nakayama A."/>
            <person name="Nishizaka S."/>
            <person name="Nomoto H."/>
            <person name="Ohta F."/>
            <person name="Oishi K."/>
            <person name="Rigoutsos I."/>
            <person name="Sano M."/>
            <person name="Sasaki A."/>
            <person name="Sasakura Y."/>
            <person name="Shoguchi E."/>
            <person name="Shin-i T."/>
            <person name="Spagnuolo A."/>
            <person name="Stainier D."/>
            <person name="Suzuki M.M."/>
            <person name="Tassy O."/>
            <person name="Takatori N."/>
            <person name="Tokuoka M."/>
            <person name="Yagi K."/>
            <person name="Yoshizaki F."/>
            <person name="Wada S."/>
            <person name="Zhang C."/>
            <person name="Hyatt P.D."/>
            <person name="Larimer F."/>
            <person name="Detter C."/>
            <person name="Doggett N."/>
            <person name="Glavina T."/>
            <person name="Hawkins T."/>
            <person name="Richardson P."/>
            <person name="Lucas S."/>
            <person name="Kohara Y."/>
            <person name="Levine M."/>
            <person name="Satoh N."/>
            <person name="Rokhsar D.S."/>
        </authorList>
    </citation>
    <scope>NUCLEOTIDE SEQUENCE [LARGE SCALE GENOMIC DNA]</scope>
</reference>
<protein>
    <recommendedName>
        <fullName evidence="1">Phosphatidylinositol transfer protein N-terminal domain-containing protein</fullName>
    </recommendedName>
</protein>
<dbReference type="InterPro" id="IPR001666">
    <property type="entry name" value="PI_transfer"/>
</dbReference>
<dbReference type="Proteomes" id="UP000008144">
    <property type="component" value="Chromosome 9"/>
</dbReference>
<dbReference type="GeneTree" id="ENSGT00940000157119"/>
<sequence length="283" mass="32771">MIIKEYRVILPMTVEEYQVAQLWSVAEASKNETGGGEGIEVLNNEPYTKTLENGTVESGQYTNKIYHFASRVPGFIRLFAPTGSLSAKEEAWNAYPSCRTEFTNPGYMKDNFQIVIQSYHADDVGESENVHNLTPKQLKDREVITIDIANDVVRSADYKPEFDPSKFTSQKAGRGPFGPNWIEHMRMQIMCAYKLVTVKFKWLGFQNRIEKFIHNQERRLFTNFHRQVVCWMDNYHGLTMVDIRRIEDEIKKECLNSTDFICFDQLSLIVLLQSLNTLSIILF</sequence>
<organism evidence="2 3">
    <name type="scientific">Ciona intestinalis</name>
    <name type="common">Transparent sea squirt</name>
    <name type="synonym">Ascidia intestinalis</name>
    <dbReference type="NCBI Taxonomy" id="7719"/>
    <lineage>
        <taxon>Eukaryota</taxon>
        <taxon>Metazoa</taxon>
        <taxon>Chordata</taxon>
        <taxon>Tunicata</taxon>
        <taxon>Ascidiacea</taxon>
        <taxon>Phlebobranchia</taxon>
        <taxon>Cionidae</taxon>
        <taxon>Ciona</taxon>
    </lineage>
</organism>
<reference evidence="2" key="2">
    <citation type="journal article" date="2008" name="Genome Biol.">
        <title>Improved genome assembly and evidence-based global gene model set for the chordate Ciona intestinalis: new insight into intron and operon populations.</title>
        <authorList>
            <person name="Satou Y."/>
            <person name="Mineta K."/>
            <person name="Ogasawara M."/>
            <person name="Sasakura Y."/>
            <person name="Shoguchi E."/>
            <person name="Ueno K."/>
            <person name="Yamada L."/>
            <person name="Matsumoto J."/>
            <person name="Wasserscheid J."/>
            <person name="Dewar K."/>
            <person name="Wiley G.B."/>
            <person name="Macmil S.L."/>
            <person name="Roe B.A."/>
            <person name="Zeller R.W."/>
            <person name="Hastings K.E."/>
            <person name="Lemaire P."/>
            <person name="Lindquist E."/>
            <person name="Endo T."/>
            <person name="Hotta K."/>
            <person name="Inaba K."/>
        </authorList>
    </citation>
    <scope>NUCLEOTIDE SEQUENCE [LARGE SCALE GENOMIC DNA]</scope>
    <source>
        <strain evidence="2">wild type</strain>
    </source>
</reference>
<dbReference type="Gene3D" id="3.30.530.20">
    <property type="match status" value="1"/>
</dbReference>
<dbReference type="PANTHER" id="PTHR10658">
    <property type="entry name" value="PHOSPHATIDYLINOSITOL TRANSFER PROTEIN"/>
    <property type="match status" value="1"/>
</dbReference>
<dbReference type="EMBL" id="EAAA01002965">
    <property type="status" value="NOT_ANNOTATED_CDS"/>
    <property type="molecule type" value="Genomic_DNA"/>
</dbReference>
<dbReference type="Ensembl" id="ENSCINT00000002568.3">
    <property type="protein sequence ID" value="ENSCINP00000002568.3"/>
    <property type="gene ID" value="ENSCING00000001329.3"/>
</dbReference>
<dbReference type="SUPFAM" id="SSF55961">
    <property type="entry name" value="Bet v1-like"/>
    <property type="match status" value="1"/>
</dbReference>
<dbReference type="FunFam" id="3.30.530.20:FF:000025">
    <property type="entry name" value="Phosphatidylinositol transfer protein beta"/>
    <property type="match status" value="1"/>
</dbReference>
<evidence type="ECO:0000313" key="3">
    <source>
        <dbReference type="Proteomes" id="UP000008144"/>
    </source>
</evidence>
<dbReference type="GO" id="GO:0008525">
    <property type="term" value="F:phosphatidylcholine transporter activity"/>
    <property type="evidence" value="ECO:0000318"/>
    <property type="project" value="GO_Central"/>
</dbReference>
<dbReference type="GO" id="GO:0008526">
    <property type="term" value="F:phosphatidylinositol transfer activity"/>
    <property type="evidence" value="ECO:0000318"/>
    <property type="project" value="GO_Central"/>
</dbReference>
<evidence type="ECO:0000259" key="1">
    <source>
        <dbReference type="Pfam" id="PF02121"/>
    </source>
</evidence>
<proteinExistence type="predicted"/>
<reference evidence="2" key="3">
    <citation type="submission" date="2025-08" db="UniProtKB">
        <authorList>
            <consortium name="Ensembl"/>
        </authorList>
    </citation>
    <scope>IDENTIFICATION</scope>
</reference>
<evidence type="ECO:0000313" key="2">
    <source>
        <dbReference type="Ensembl" id="ENSCINP00000002568.3"/>
    </source>
</evidence>
<dbReference type="PRINTS" id="PR00391">
    <property type="entry name" value="PITRANSFER"/>
</dbReference>
<dbReference type="Pfam" id="PF02121">
    <property type="entry name" value="IP_trans"/>
    <property type="match status" value="1"/>
</dbReference>
<dbReference type="InParanoid" id="F6W9T5"/>
<accession>F6W9T5</accession>
<dbReference type="GO" id="GO:0005737">
    <property type="term" value="C:cytoplasm"/>
    <property type="evidence" value="ECO:0000318"/>
    <property type="project" value="GO_Central"/>
</dbReference>
<reference evidence="2" key="4">
    <citation type="submission" date="2025-09" db="UniProtKB">
        <authorList>
            <consortium name="Ensembl"/>
        </authorList>
    </citation>
    <scope>IDENTIFICATION</scope>
</reference>
<dbReference type="GO" id="GO:0035091">
    <property type="term" value="F:phosphatidylinositol binding"/>
    <property type="evidence" value="ECO:0000318"/>
    <property type="project" value="GO_Central"/>
</dbReference>
<dbReference type="InterPro" id="IPR023393">
    <property type="entry name" value="START-like_dom_sf"/>
</dbReference>